<comment type="catalytic activity">
    <reaction evidence="9 10 11">
        <text>adenosine(37) in tRNA + dimethylallyl diphosphate = N(6)-dimethylallyladenosine(37) in tRNA + diphosphate</text>
        <dbReference type="Rhea" id="RHEA:26482"/>
        <dbReference type="Rhea" id="RHEA-COMP:10162"/>
        <dbReference type="Rhea" id="RHEA-COMP:10375"/>
        <dbReference type="ChEBI" id="CHEBI:33019"/>
        <dbReference type="ChEBI" id="CHEBI:57623"/>
        <dbReference type="ChEBI" id="CHEBI:74411"/>
        <dbReference type="ChEBI" id="CHEBI:74415"/>
        <dbReference type="EC" id="2.5.1.75"/>
    </reaction>
</comment>
<reference evidence="14 15" key="1">
    <citation type="submission" date="2017-08" db="EMBL/GenBank/DDBJ databases">
        <title>Pleomorphomonas carboxidotrophicus sp. nov., a new mesophilic hydrogenogenic carboxidotroph.</title>
        <authorList>
            <person name="Esquivel-Elizondo S."/>
            <person name="Krajmalnik-Brown R."/>
            <person name="Maldonado J."/>
        </authorList>
    </citation>
    <scope>NUCLEOTIDE SEQUENCE [LARGE SCALE GENOMIC DNA]</scope>
    <source>
        <strain evidence="14 15">SVCO-16</strain>
    </source>
</reference>
<comment type="function">
    <text evidence="2 10 12">Catalyzes the transfer of a dimethylallyl group onto the adenine at position 37 in tRNAs that read codons beginning with uridine, leading to the formation of N6-(dimethylallyl)adenosine (i(6)A).</text>
</comment>
<evidence type="ECO:0000256" key="11">
    <source>
        <dbReference type="RuleBase" id="RU003783"/>
    </source>
</evidence>
<dbReference type="PANTHER" id="PTHR11088">
    <property type="entry name" value="TRNA DIMETHYLALLYLTRANSFERASE"/>
    <property type="match status" value="1"/>
</dbReference>
<evidence type="ECO:0000256" key="4">
    <source>
        <dbReference type="ARBA" id="ARBA00022679"/>
    </source>
</evidence>
<evidence type="ECO:0000256" key="7">
    <source>
        <dbReference type="ARBA" id="ARBA00022840"/>
    </source>
</evidence>
<dbReference type="Proteomes" id="UP000231070">
    <property type="component" value="Unassembled WGS sequence"/>
</dbReference>
<feature type="region of interest" description="Interaction with substrate tRNA" evidence="10">
    <location>
        <begin position="54"/>
        <end position="57"/>
    </location>
</feature>
<dbReference type="Pfam" id="PF01715">
    <property type="entry name" value="IPPT"/>
    <property type="match status" value="1"/>
</dbReference>
<evidence type="ECO:0000313" key="14">
    <source>
        <dbReference type="EMBL" id="PIP00635.1"/>
    </source>
</evidence>
<comment type="caution">
    <text evidence="14">The sequence shown here is derived from an EMBL/GenBank/DDBJ whole genome shotgun (WGS) entry which is preliminary data.</text>
</comment>
<feature type="site" description="Interaction with substrate tRNA" evidence="10">
    <location>
        <position position="140"/>
    </location>
</feature>
<organism evidence="14 15">
    <name type="scientific">Pleomorphomonas carboxyditropha</name>
    <dbReference type="NCBI Taxonomy" id="2023338"/>
    <lineage>
        <taxon>Bacteria</taxon>
        <taxon>Pseudomonadati</taxon>
        <taxon>Pseudomonadota</taxon>
        <taxon>Alphaproteobacteria</taxon>
        <taxon>Hyphomicrobiales</taxon>
        <taxon>Pleomorphomonadaceae</taxon>
        <taxon>Pleomorphomonas</taxon>
    </lineage>
</organism>
<keyword evidence="5 10" id="KW-0819">tRNA processing</keyword>
<dbReference type="InterPro" id="IPR039657">
    <property type="entry name" value="Dimethylallyltransferase"/>
</dbReference>
<dbReference type="FunFam" id="1.10.20.140:FF:000001">
    <property type="entry name" value="tRNA dimethylallyltransferase"/>
    <property type="match status" value="1"/>
</dbReference>
<comment type="caution">
    <text evidence="10">Lacks conserved residue(s) required for the propagation of feature annotation.</text>
</comment>
<name>A0A2G9X127_9HYPH</name>
<keyword evidence="7 10" id="KW-0067">ATP-binding</keyword>
<feature type="site" description="Interaction with substrate tRNA" evidence="10">
    <location>
        <position position="118"/>
    </location>
</feature>
<feature type="binding site" evidence="10">
    <location>
        <begin position="31"/>
        <end position="36"/>
    </location>
    <ligand>
        <name>substrate</name>
    </ligand>
</feature>
<dbReference type="EC" id="2.5.1.75" evidence="10"/>
<proteinExistence type="inferred from homology"/>
<evidence type="ECO:0000256" key="13">
    <source>
        <dbReference type="RuleBase" id="RU003785"/>
    </source>
</evidence>
<evidence type="ECO:0000256" key="10">
    <source>
        <dbReference type="HAMAP-Rule" id="MF_00185"/>
    </source>
</evidence>
<keyword evidence="4 10" id="KW-0808">Transferase</keyword>
<dbReference type="Gene3D" id="1.10.20.140">
    <property type="match status" value="1"/>
</dbReference>
<dbReference type="GO" id="GO:0052381">
    <property type="term" value="F:tRNA dimethylallyltransferase activity"/>
    <property type="evidence" value="ECO:0007669"/>
    <property type="project" value="UniProtKB-UniRule"/>
</dbReference>
<feature type="binding site" evidence="10">
    <location>
        <begin position="29"/>
        <end position="36"/>
    </location>
    <ligand>
        <name>ATP</name>
        <dbReference type="ChEBI" id="CHEBI:30616"/>
    </ligand>
</feature>
<evidence type="ECO:0000256" key="3">
    <source>
        <dbReference type="ARBA" id="ARBA00005842"/>
    </source>
</evidence>
<dbReference type="InterPro" id="IPR027417">
    <property type="entry name" value="P-loop_NTPase"/>
</dbReference>
<evidence type="ECO:0000256" key="9">
    <source>
        <dbReference type="ARBA" id="ARBA00049563"/>
    </source>
</evidence>
<keyword evidence="8 10" id="KW-0460">Magnesium</keyword>
<evidence type="ECO:0000256" key="2">
    <source>
        <dbReference type="ARBA" id="ARBA00003213"/>
    </source>
</evidence>
<feature type="region of interest" description="Interaction with substrate tRNA" evidence="10">
    <location>
        <begin position="176"/>
        <end position="180"/>
    </location>
</feature>
<evidence type="ECO:0000256" key="1">
    <source>
        <dbReference type="ARBA" id="ARBA00001946"/>
    </source>
</evidence>
<comment type="similarity">
    <text evidence="3 10 13">Belongs to the IPP transferase family.</text>
</comment>
<comment type="cofactor">
    <cofactor evidence="1 10">
        <name>Mg(2+)</name>
        <dbReference type="ChEBI" id="CHEBI:18420"/>
    </cofactor>
</comment>
<accession>A0A2G9X127</accession>
<comment type="subunit">
    <text evidence="10">Monomer.</text>
</comment>
<dbReference type="GO" id="GO:0006400">
    <property type="term" value="P:tRNA modification"/>
    <property type="evidence" value="ECO:0007669"/>
    <property type="project" value="TreeGrafter"/>
</dbReference>
<keyword evidence="15" id="KW-1185">Reference proteome</keyword>
<dbReference type="GO" id="GO:0005524">
    <property type="term" value="F:ATP binding"/>
    <property type="evidence" value="ECO:0007669"/>
    <property type="project" value="UniProtKB-UniRule"/>
</dbReference>
<evidence type="ECO:0000313" key="15">
    <source>
        <dbReference type="Proteomes" id="UP000231070"/>
    </source>
</evidence>
<evidence type="ECO:0000256" key="5">
    <source>
        <dbReference type="ARBA" id="ARBA00022694"/>
    </source>
</evidence>
<dbReference type="AlphaFoldDB" id="A0A2G9X127"/>
<dbReference type="HAMAP" id="MF_00185">
    <property type="entry name" value="IPP_trans"/>
    <property type="match status" value="1"/>
</dbReference>
<evidence type="ECO:0000256" key="12">
    <source>
        <dbReference type="RuleBase" id="RU003784"/>
    </source>
</evidence>
<protein>
    <recommendedName>
        <fullName evidence="10">tRNA dimethylallyltransferase</fullName>
        <ecNumber evidence="10">2.5.1.75</ecNumber>
    </recommendedName>
    <alternativeName>
        <fullName evidence="10">Dimethylallyl diphosphate:tRNA dimethylallyltransferase</fullName>
        <shortName evidence="10">DMAPP:tRNA dimethylallyltransferase</shortName>
        <shortName evidence="10">DMATase</shortName>
    </alternativeName>
    <alternativeName>
        <fullName evidence="10">Isopentenyl-diphosphate:tRNA isopentenyltransferase</fullName>
        <shortName evidence="10">IPP transferase</shortName>
        <shortName evidence="10">IPPT</shortName>
        <shortName evidence="10">IPTase</shortName>
    </alternativeName>
</protein>
<sequence length="326" mass="35603">MRQALRRATWEAPGVTAETAERRAVLIAGPTASGKSALALAVAERCGGVVINADSMQVYRELRILTARPSPEDEARAPHRLYGHVGSGDGYTVARYLDDLEGVLKETAGRPAVIVGGTGLYFNAMTQGLSDVPPIDERVRAFWRERARTTSPAALHRELAVVDPVLYGRLHPNDTQRVLRALEVADSTGRPLSEWQEKRSRPPISGGRIARVVMAPARDWLHDRIDERFRAMAAGGGLDEARAFSALGLDPALPAMKAIGVPDMMAAARGEVAVEEAIEAAVTATRQYAKRQETWFRNQMADWPRLDPAAARHFVAVADDIAQRMK</sequence>
<dbReference type="EMBL" id="NQVN01000001">
    <property type="protein sequence ID" value="PIP00635.1"/>
    <property type="molecule type" value="Genomic_DNA"/>
</dbReference>
<dbReference type="Gene3D" id="3.40.50.300">
    <property type="entry name" value="P-loop containing nucleotide triphosphate hydrolases"/>
    <property type="match status" value="1"/>
</dbReference>
<dbReference type="SUPFAM" id="SSF52540">
    <property type="entry name" value="P-loop containing nucleoside triphosphate hydrolases"/>
    <property type="match status" value="1"/>
</dbReference>
<gene>
    <name evidence="10" type="primary">miaA</name>
    <name evidence="14" type="ORF">CJ014_00585</name>
</gene>
<dbReference type="InterPro" id="IPR018022">
    <property type="entry name" value="IPT"/>
</dbReference>
<evidence type="ECO:0000256" key="8">
    <source>
        <dbReference type="ARBA" id="ARBA00022842"/>
    </source>
</evidence>
<keyword evidence="6 10" id="KW-0547">Nucleotide-binding</keyword>
<dbReference type="PANTHER" id="PTHR11088:SF60">
    <property type="entry name" value="TRNA DIMETHYLALLYLTRANSFERASE"/>
    <property type="match status" value="1"/>
</dbReference>
<dbReference type="OrthoDB" id="9776390at2"/>
<evidence type="ECO:0000256" key="6">
    <source>
        <dbReference type="ARBA" id="ARBA00022741"/>
    </source>
</evidence>
<dbReference type="NCBIfam" id="TIGR00174">
    <property type="entry name" value="miaA"/>
    <property type="match status" value="1"/>
</dbReference>